<gene>
    <name evidence="1" type="ORF">A2563_02110</name>
</gene>
<evidence type="ECO:0000313" key="1">
    <source>
        <dbReference type="EMBL" id="OGH93382.1"/>
    </source>
</evidence>
<dbReference type="AlphaFoldDB" id="A0A1F6PB47"/>
<dbReference type="EMBL" id="MFRA01000001">
    <property type="protein sequence ID" value="OGH93382.1"/>
    <property type="molecule type" value="Genomic_DNA"/>
</dbReference>
<name>A0A1F6PB47_9BACT</name>
<proteinExistence type="predicted"/>
<protein>
    <submittedName>
        <fullName evidence="1">Uncharacterized protein</fullName>
    </submittedName>
</protein>
<reference evidence="1 2" key="1">
    <citation type="journal article" date="2016" name="Nat. Commun.">
        <title>Thousands of microbial genomes shed light on interconnected biogeochemical processes in an aquifer system.</title>
        <authorList>
            <person name="Anantharaman K."/>
            <person name="Brown C.T."/>
            <person name="Hug L.A."/>
            <person name="Sharon I."/>
            <person name="Castelle C.J."/>
            <person name="Probst A.J."/>
            <person name="Thomas B.C."/>
            <person name="Singh A."/>
            <person name="Wilkins M.J."/>
            <person name="Karaoz U."/>
            <person name="Brodie E.L."/>
            <person name="Williams K.H."/>
            <person name="Hubbard S.S."/>
            <person name="Banfield J.F."/>
        </authorList>
    </citation>
    <scope>NUCLEOTIDE SEQUENCE [LARGE SCALE GENOMIC DNA]</scope>
</reference>
<organism evidence="1 2">
    <name type="scientific">Candidatus Magasanikbacteria bacterium RIFOXYD1_FULL_40_23</name>
    <dbReference type="NCBI Taxonomy" id="1798705"/>
    <lineage>
        <taxon>Bacteria</taxon>
        <taxon>Candidatus Magasanikiibacteriota</taxon>
    </lineage>
</organism>
<comment type="caution">
    <text evidence="1">The sequence shown here is derived from an EMBL/GenBank/DDBJ whole genome shotgun (WGS) entry which is preliminary data.</text>
</comment>
<sequence>MSNLLSDKEALSRIDEIKLATELICYSFSLYLKDYEGVGEITRKTLDDSVIYTFQVGKTRRCGRWPFLWEKTVRRNVLRITGAVIPKPQEDVFGGDRRYDSKGPLKCELFSDNPHLREIAQCFLESLAKRFYYDGVEYIDMFCDPSAWYPGERPELPKVRLLK</sequence>
<dbReference type="Proteomes" id="UP000176634">
    <property type="component" value="Unassembled WGS sequence"/>
</dbReference>
<accession>A0A1F6PB47</accession>
<evidence type="ECO:0000313" key="2">
    <source>
        <dbReference type="Proteomes" id="UP000176634"/>
    </source>
</evidence>